<reference evidence="2 3" key="1">
    <citation type="submission" date="2021-03" db="EMBL/GenBank/DDBJ databases">
        <authorList>
            <person name="Kim M.K."/>
        </authorList>
    </citation>
    <scope>NUCLEOTIDE SEQUENCE [LARGE SCALE GENOMIC DNA]</scope>
    <source>
        <strain evidence="2 3">BT442</strain>
    </source>
</reference>
<dbReference type="Gene3D" id="1.10.260.40">
    <property type="entry name" value="lambda repressor-like DNA-binding domains"/>
    <property type="match status" value="1"/>
</dbReference>
<sequence length="192" mass="20767">MHYSDSSLRAVRNHFGLSQADLAQYLGIDRSLLTHVEADRRSLPMAATWRLLPLLGLMPPPHGTAPAGPLPPDPAEVTAATLNALQKRLRACRHEAKNLEYDLENQLPRLEAARHRRSLPARLAALPPRAPLAALPNEAATPDLAWAARMAESAVPDLARFGVPARALLEARLIGLKAETAYLEEALGGTGH</sequence>
<feature type="domain" description="HTH cro/C1-type" evidence="1">
    <location>
        <begin position="8"/>
        <end position="42"/>
    </location>
</feature>
<dbReference type="RefSeq" id="WP_208174764.1">
    <property type="nucleotide sequence ID" value="NZ_JAGETZ010000003.1"/>
</dbReference>
<dbReference type="CDD" id="cd00093">
    <property type="entry name" value="HTH_XRE"/>
    <property type="match status" value="1"/>
</dbReference>
<dbReference type="Proteomes" id="UP000664369">
    <property type="component" value="Unassembled WGS sequence"/>
</dbReference>
<dbReference type="PROSITE" id="PS50943">
    <property type="entry name" value="HTH_CROC1"/>
    <property type="match status" value="1"/>
</dbReference>
<keyword evidence="3" id="KW-1185">Reference proteome</keyword>
<dbReference type="EMBL" id="JAGETZ010000003">
    <property type="protein sequence ID" value="MBO2009145.1"/>
    <property type="molecule type" value="Genomic_DNA"/>
</dbReference>
<dbReference type="SUPFAM" id="SSF47413">
    <property type="entry name" value="lambda repressor-like DNA-binding domains"/>
    <property type="match status" value="1"/>
</dbReference>
<gene>
    <name evidence="2" type="ORF">J4E00_08775</name>
</gene>
<dbReference type="Pfam" id="PF01381">
    <property type="entry name" value="HTH_3"/>
    <property type="match status" value="1"/>
</dbReference>
<name>A0ABS3QEJ8_9BACT</name>
<dbReference type="InterPro" id="IPR010982">
    <property type="entry name" value="Lambda_DNA-bd_dom_sf"/>
</dbReference>
<organism evidence="2 3">
    <name type="scientific">Hymenobacter negativus</name>
    <dbReference type="NCBI Taxonomy" id="2795026"/>
    <lineage>
        <taxon>Bacteria</taxon>
        <taxon>Pseudomonadati</taxon>
        <taxon>Bacteroidota</taxon>
        <taxon>Cytophagia</taxon>
        <taxon>Cytophagales</taxon>
        <taxon>Hymenobacteraceae</taxon>
        <taxon>Hymenobacter</taxon>
    </lineage>
</organism>
<evidence type="ECO:0000313" key="3">
    <source>
        <dbReference type="Proteomes" id="UP000664369"/>
    </source>
</evidence>
<dbReference type="InterPro" id="IPR001387">
    <property type="entry name" value="Cro/C1-type_HTH"/>
</dbReference>
<evidence type="ECO:0000259" key="1">
    <source>
        <dbReference type="PROSITE" id="PS50943"/>
    </source>
</evidence>
<evidence type="ECO:0000313" key="2">
    <source>
        <dbReference type="EMBL" id="MBO2009145.1"/>
    </source>
</evidence>
<protein>
    <submittedName>
        <fullName evidence="2">Helix-turn-helix transcriptional regulator</fullName>
    </submittedName>
</protein>
<comment type="caution">
    <text evidence="2">The sequence shown here is derived from an EMBL/GenBank/DDBJ whole genome shotgun (WGS) entry which is preliminary data.</text>
</comment>
<proteinExistence type="predicted"/>
<accession>A0ABS3QEJ8</accession>